<keyword evidence="2" id="KW-0813">Transport</keyword>
<dbReference type="EMBL" id="AP019377">
    <property type="protein sequence ID" value="BBH95649.1"/>
    <property type="molecule type" value="Genomic_DNA"/>
</dbReference>
<dbReference type="InterPro" id="IPR050490">
    <property type="entry name" value="Bact_solute-bd_prot1"/>
</dbReference>
<sequence>MPAPHHHHQWRDERSGRQALYQRRQGKQGRLRRRVFLQRAVTLGLAAHSALALLAACDNQSASIDVLTVWSSEEQDSFRAVVAPFEQQTQIKVQVVSTRDQDTLLTTLLRANTPPGVAILPNPGGMQQLAAQGKLLPLDSFLDMETIKRDYTRTWIDLGSYKGALYALFYKAANKGIIWYNPKQLQALGLRIPRTWDELIAVSNAIAARGRYPWALGVESAASSGWPAADWIAELYLKEWGPEMYQRWVNHKIAWTDPTLKQTFRRFNSILNGKHYIQNGPSSVLLTNFQDASYAPFEQPPRAYFYYSGDFVLGFVTSRFPTIVPGEEINFFPFPAIDPRYADAVTGGADAVVALQDTAEVRALVQYLASAQAQEIWVRRGGFTSVNKAVPMSAYPNPVARASAQMLSTAPLFCFGAGDLMPPVVQHAFWKGMLAFIQAPDQLDTILESIEAVARRNYPD</sequence>
<dbReference type="InterPro" id="IPR006059">
    <property type="entry name" value="SBP"/>
</dbReference>
<dbReference type="PANTHER" id="PTHR43649:SF29">
    <property type="entry name" value="OSMOPROTECTIVE COMPOUNDS-BINDING PROTEIN GGTB"/>
    <property type="match status" value="1"/>
</dbReference>
<organism evidence="3">
    <name type="scientific">Thermogemmatispora argillosa</name>
    <dbReference type="NCBI Taxonomy" id="2045280"/>
    <lineage>
        <taxon>Bacteria</taxon>
        <taxon>Bacillati</taxon>
        <taxon>Chloroflexota</taxon>
        <taxon>Ktedonobacteria</taxon>
        <taxon>Thermogemmatisporales</taxon>
        <taxon>Thermogemmatisporaceae</taxon>
        <taxon>Thermogemmatispora</taxon>
    </lineage>
</organism>
<reference evidence="3" key="1">
    <citation type="submission" date="2018-12" db="EMBL/GenBank/DDBJ databases">
        <title>Novel natural products biosynthetic potential of the class Ktedonobacteria.</title>
        <authorList>
            <person name="Zheng Y."/>
            <person name="Saitou A."/>
            <person name="Wang C.M."/>
            <person name="Toyoda A."/>
            <person name="Minakuchi Y."/>
            <person name="Sekiguchi Y."/>
            <person name="Ueda K."/>
            <person name="Takano H."/>
            <person name="Sakai Y."/>
            <person name="Yokota A."/>
            <person name="Yabe S."/>
        </authorList>
    </citation>
    <scope>NUCLEOTIDE SEQUENCE</scope>
    <source>
        <strain evidence="3">A3-2</strain>
    </source>
</reference>
<dbReference type="Gene3D" id="3.40.190.10">
    <property type="entry name" value="Periplasmic binding protein-like II"/>
    <property type="match status" value="2"/>
</dbReference>
<accession>A0A455T881</accession>
<evidence type="ECO:0000256" key="1">
    <source>
        <dbReference type="ARBA" id="ARBA00008520"/>
    </source>
</evidence>
<name>A0A455T881_9CHLR</name>
<dbReference type="SUPFAM" id="SSF53850">
    <property type="entry name" value="Periplasmic binding protein-like II"/>
    <property type="match status" value="1"/>
</dbReference>
<dbReference type="PANTHER" id="PTHR43649">
    <property type="entry name" value="ARABINOSE-BINDING PROTEIN-RELATED"/>
    <property type="match status" value="1"/>
</dbReference>
<protein>
    <submittedName>
        <fullName evidence="3">ABC transporter substrate-binding protein</fullName>
    </submittedName>
</protein>
<dbReference type="AlphaFoldDB" id="A0A455T881"/>
<proteinExistence type="inferred from homology"/>
<dbReference type="Pfam" id="PF01547">
    <property type="entry name" value="SBP_bac_1"/>
    <property type="match status" value="1"/>
</dbReference>
<evidence type="ECO:0000313" key="3">
    <source>
        <dbReference type="EMBL" id="BBH95649.1"/>
    </source>
</evidence>
<evidence type="ECO:0000256" key="2">
    <source>
        <dbReference type="ARBA" id="ARBA00022448"/>
    </source>
</evidence>
<gene>
    <name evidence="3" type="ORF">KTA_38480</name>
</gene>
<comment type="similarity">
    <text evidence="1">Belongs to the bacterial solute-binding protein 1 family.</text>
</comment>